<keyword evidence="6" id="KW-0694">RNA-binding</keyword>
<feature type="compositionally biased region" description="Pro residues" evidence="7">
    <location>
        <begin position="850"/>
        <end position="886"/>
    </location>
</feature>
<feature type="domain" description="RNase H type-1" evidence="9">
    <location>
        <begin position="279"/>
        <end position="421"/>
    </location>
</feature>
<dbReference type="SUPFAM" id="SSF53098">
    <property type="entry name" value="Ribonuclease H-like"/>
    <property type="match status" value="1"/>
</dbReference>
<dbReference type="InterPro" id="IPR000504">
    <property type="entry name" value="RRM_dom"/>
</dbReference>
<dbReference type="CDD" id="cd00590">
    <property type="entry name" value="RRM_SF"/>
    <property type="match status" value="1"/>
</dbReference>
<dbReference type="GO" id="GO:0008270">
    <property type="term" value="F:zinc ion binding"/>
    <property type="evidence" value="ECO:0007669"/>
    <property type="project" value="InterPro"/>
</dbReference>
<reference evidence="10" key="1">
    <citation type="submission" date="2014-08" db="EMBL/GenBank/DDBJ databases">
        <authorList>
            <person name="Sharma Rahul"/>
            <person name="Thines Marco"/>
        </authorList>
    </citation>
    <scope>NUCLEOTIDE SEQUENCE</scope>
</reference>
<evidence type="ECO:0000256" key="7">
    <source>
        <dbReference type="SAM" id="MobiDB-lite"/>
    </source>
</evidence>
<keyword evidence="4" id="KW-0804">Transcription</keyword>
<feature type="domain" description="RRM" evidence="8">
    <location>
        <begin position="501"/>
        <end position="574"/>
    </location>
</feature>
<feature type="region of interest" description="Disordered" evidence="7">
    <location>
        <begin position="452"/>
        <end position="490"/>
    </location>
</feature>
<feature type="compositionally biased region" description="Low complexity" evidence="7">
    <location>
        <begin position="1017"/>
        <end position="1026"/>
    </location>
</feature>
<organism evidence="10">
    <name type="scientific">Phaffia rhodozyma</name>
    <name type="common">Yeast</name>
    <name type="synonym">Xanthophyllomyces dendrorhous</name>
    <dbReference type="NCBI Taxonomy" id="264483"/>
    <lineage>
        <taxon>Eukaryota</taxon>
        <taxon>Fungi</taxon>
        <taxon>Dikarya</taxon>
        <taxon>Basidiomycota</taxon>
        <taxon>Agaricomycotina</taxon>
        <taxon>Tremellomycetes</taxon>
        <taxon>Cystofilobasidiales</taxon>
        <taxon>Mrakiaceae</taxon>
        <taxon>Phaffia</taxon>
    </lineage>
</organism>
<feature type="region of interest" description="Disordered" evidence="7">
    <location>
        <begin position="1"/>
        <end position="216"/>
    </location>
</feature>
<keyword evidence="3" id="KW-0805">Transcription regulation</keyword>
<dbReference type="EMBL" id="LN483157">
    <property type="protein sequence ID" value="CED83597.1"/>
    <property type="molecule type" value="Genomic_DNA"/>
</dbReference>
<dbReference type="GO" id="GO:0003723">
    <property type="term" value="F:RNA binding"/>
    <property type="evidence" value="ECO:0007669"/>
    <property type="project" value="UniProtKB-UniRule"/>
</dbReference>
<feature type="compositionally biased region" description="Pro residues" evidence="7">
    <location>
        <begin position="158"/>
        <end position="185"/>
    </location>
</feature>
<evidence type="ECO:0000259" key="8">
    <source>
        <dbReference type="PROSITE" id="PS50102"/>
    </source>
</evidence>
<dbReference type="Pfam" id="PF04082">
    <property type="entry name" value="Fungal_trans"/>
    <property type="match status" value="1"/>
</dbReference>
<feature type="compositionally biased region" description="Acidic residues" evidence="7">
    <location>
        <begin position="459"/>
        <end position="468"/>
    </location>
</feature>
<name>A0A0F7SNE2_PHARH</name>
<dbReference type="CDD" id="cd00067">
    <property type="entry name" value="GAL4"/>
    <property type="match status" value="1"/>
</dbReference>
<dbReference type="InterPro" id="IPR012677">
    <property type="entry name" value="Nucleotide-bd_a/b_plait_sf"/>
</dbReference>
<dbReference type="Pfam" id="PF00076">
    <property type="entry name" value="RRM_1"/>
    <property type="match status" value="1"/>
</dbReference>
<dbReference type="Gene3D" id="3.30.70.330">
    <property type="match status" value="1"/>
</dbReference>
<feature type="region of interest" description="Disordered" evidence="7">
    <location>
        <begin position="1503"/>
        <end position="1528"/>
    </location>
</feature>
<dbReference type="CDD" id="cd12148">
    <property type="entry name" value="fungal_TF_MHR"/>
    <property type="match status" value="1"/>
</dbReference>
<dbReference type="SMART" id="SM00906">
    <property type="entry name" value="Fungal_trans"/>
    <property type="match status" value="1"/>
</dbReference>
<feature type="compositionally biased region" description="Basic and acidic residues" evidence="7">
    <location>
        <begin position="480"/>
        <end position="490"/>
    </location>
</feature>
<dbReference type="SMART" id="SM00360">
    <property type="entry name" value="RRM"/>
    <property type="match status" value="1"/>
</dbReference>
<evidence type="ECO:0000256" key="6">
    <source>
        <dbReference type="PROSITE-ProRule" id="PRU00176"/>
    </source>
</evidence>
<dbReference type="Gene3D" id="4.10.240.10">
    <property type="entry name" value="Zn(2)-C6 fungal-type DNA-binding domain"/>
    <property type="match status" value="1"/>
</dbReference>
<feature type="compositionally biased region" description="Pro residues" evidence="7">
    <location>
        <begin position="1299"/>
        <end position="1308"/>
    </location>
</feature>
<dbReference type="Gene3D" id="3.30.420.10">
    <property type="entry name" value="Ribonuclease H-like superfamily/Ribonuclease H"/>
    <property type="match status" value="1"/>
</dbReference>
<feature type="compositionally biased region" description="Low complexity" evidence="7">
    <location>
        <begin position="54"/>
        <end position="65"/>
    </location>
</feature>
<dbReference type="SUPFAM" id="SSF54928">
    <property type="entry name" value="RNA-binding domain, RBD"/>
    <property type="match status" value="1"/>
</dbReference>
<accession>A0A0F7SNE2</accession>
<proteinExistence type="predicted"/>
<dbReference type="InterPro" id="IPR002156">
    <property type="entry name" value="RNaseH_domain"/>
</dbReference>
<evidence type="ECO:0000256" key="1">
    <source>
        <dbReference type="ARBA" id="ARBA00004123"/>
    </source>
</evidence>
<dbReference type="InterPro" id="IPR001138">
    <property type="entry name" value="Zn2Cys6_DnaBD"/>
</dbReference>
<evidence type="ECO:0000256" key="3">
    <source>
        <dbReference type="ARBA" id="ARBA00023015"/>
    </source>
</evidence>
<dbReference type="GO" id="GO:0004523">
    <property type="term" value="F:RNA-DNA hybrid ribonuclease activity"/>
    <property type="evidence" value="ECO:0007669"/>
    <property type="project" value="InterPro"/>
</dbReference>
<feature type="compositionally biased region" description="Basic residues" evidence="7">
    <location>
        <begin position="199"/>
        <end position="210"/>
    </location>
</feature>
<feature type="compositionally biased region" description="Basic and acidic residues" evidence="7">
    <location>
        <begin position="662"/>
        <end position="671"/>
    </location>
</feature>
<dbReference type="InterPro" id="IPR007219">
    <property type="entry name" value="XnlR_reg_dom"/>
</dbReference>
<feature type="region of interest" description="Disordered" evidence="7">
    <location>
        <begin position="1294"/>
        <end position="1314"/>
    </location>
</feature>
<feature type="compositionally biased region" description="Pro residues" evidence="7">
    <location>
        <begin position="89"/>
        <end position="105"/>
    </location>
</feature>
<keyword evidence="10" id="KW-0238">DNA-binding</keyword>
<comment type="subcellular location">
    <subcellularLocation>
        <location evidence="1">Nucleus</location>
    </subcellularLocation>
</comment>
<dbReference type="PANTHER" id="PTHR47338:SF29">
    <property type="entry name" value="ZN(2)-C6 FUNGAL-TYPE DOMAIN-CONTAINING PROTEIN"/>
    <property type="match status" value="1"/>
</dbReference>
<evidence type="ECO:0000256" key="2">
    <source>
        <dbReference type="ARBA" id="ARBA00022723"/>
    </source>
</evidence>
<dbReference type="InterPro" id="IPR036397">
    <property type="entry name" value="RNaseH_sf"/>
</dbReference>
<feature type="compositionally biased region" description="Pro residues" evidence="7">
    <location>
        <begin position="112"/>
        <end position="130"/>
    </location>
</feature>
<protein>
    <submittedName>
        <fullName evidence="10">Zn(2)-C6 fungal-type DNA-binding domain</fullName>
    </submittedName>
</protein>
<dbReference type="PROSITE" id="PS50879">
    <property type="entry name" value="RNASE_H_1"/>
    <property type="match status" value="1"/>
</dbReference>
<feature type="compositionally biased region" description="Polar residues" evidence="7">
    <location>
        <begin position="708"/>
        <end position="722"/>
    </location>
</feature>
<feature type="compositionally biased region" description="Pro residues" evidence="7">
    <location>
        <begin position="66"/>
        <end position="77"/>
    </location>
</feature>
<sequence length="2221" mass="241751">MADQEYDPTRPFQSYANHNPLLPNHHHHLSSLPPPPPNPFSQHPPTAFPPPPSTNNNNTGFSKPPLGFPPPGFPPFDPSTWKNLMAPPGGLPGPYPFPSPYPYPAPNGALAPPRPPPPPPPPPPPAPPVPASTSFNSRTAIAPISSSRLPSPMTGGVPPGPSPASGPHIFNPPVPPPSLAPPAPTLQPLQAKQNPTPKQNKRSARNTKKNRGGDLQANLKKALYQDEKYTLHEPVWKVVAGQMTRLHFVETSPSNLPITKYIATSKKDAVAIHQRILERSNAATYYSDGSFKHGWAWGAAVEWVKDTSAASEGGKVGKILREELGMCDPTDAEMGGMRKALEAFSSVGKLKEDELIIFSDSQAAITLIDSGIRYQSQLFTSTLERTLTLHPTVKVTLVWVPGHVGIVGNELADRTAVSGSTTTFLARRAGRLPGVPDEQGDMPVILARRMPKGEGVQDGIDEEGEEKAEDGNGVDVGDVDDGKKQLEHEQPTDDSLIAGIGSLFVARFPEDATANDLEVLFGQFGQLSSIDIFSIPPMTERFAMLSFVDPSVVDEAIKWLDDKPVTLPTRYAATRDCEVWKGWQGSLKVALNEVGTLVPTSVAASFPELPDWAKTKASPGDGSDDKGAGEDQDSKNPASGDESRLEDELTDESAEEVIPHSGHGEKRHDEPQLNGSGVGTDRAEEDSLMVGIEESADKSDQASDAKFASTTVPASTSESESIPPTVVDPTHISTSTPVPASPLELNNYRESGGEPRGFVESGGSAQENLPAEVAQIDPEDLSRTPSHPSPQIQPSPAACLLTPSSASSSLLPRQEQQPSPHRQPSLSAQPEDEQYNPYRPGQSAFVPAPYTTPPFIPPPGGSFYPFPRPPPPPPSISLPTQPPLPLPTAARTSIGTGVGVGALQPPGLPPKSGYQPAGGPGADVNQPRNWNRGPPGSFNYSIPPVAGPPPPPPILPVGSKVRPTMNPPPGRPDQVPSGQKRFEDMTPSERFLMSYEQFPPGPGNKVSSTGKAKKAGGKAALAGAGAPYPPSGTGKRPAFSPVSSSPQVLPSLPTLTSIGGPLGTRSTSDSGPGPNSGLPPLPVGGGGAQGVDDSPLPTNVADMSRLILDLTAENAHLDAQHARLTIVTKDPADWSLALAHLAKSILSEQEVLEDIRRARAKEEDQVIDWENVLQRNNVGIEERRSFVLDVLDVLDASVLNDTQIIFNLRRQIETKTGQLTHRMSQLPSTTASILQSCEHILATLHRALEEQKNALDEAARRSSVLGGLVQIRRDAAGMWRGRKEEIDLVVRQLTGDQQPSPPSLPPPQQQLSLLPSAPPMVQTSIQQQMQPMQPMHIQQHLHPYLHSHQPLPLPPPPPPPSSRTRMPMAMNNYRRIMLCPCFENIQMTTEPRTMAMQDGRVYRSKHVERSIHRCYQAMSSEPSPPTKALKRGSACQTCRKRKLGLLSLTRDFQRRLSSTGEKPTCKTCLKNAQECIYDEVVQPKTRIRKLEDKISRLESILAQSGSDRVGPARSAPATERKRSTGTFPYPAINHAISESFPEGSPPERRAKRDGQEAFSQAFEELWGMSTTASRLDDFEFFGDQQPAFPAYPMIPSGLPEETVEPETSDHVLGVLNKLIEESNPVGSVPVDPWEFDLALMNDGGALKSPTQPLPMELDLFASLRINQDIYHPDQSSMSFFQTDMPPATMLPTPEASSASSISSSSVPMETRSAALRAYVLDREELPREIRDMVLRSFFDRRNSFGIVLDVERFWSKLESPVEEDQPHPAFLFAMYLCGSQFSPDKAVRALDDMFFDMAKKNLDEGVANSDKRVIDLIRAATALSASSYSKARFRTAWVFGGTAMRLSALANLQLINFPFNSLSFKHPKPNTRNPSRKRWRDAHQSVRPPKDSIEFGEYIWAFWMAFSLDRCGSTATGFASAMSWSEIETPFPLPLSQYADLDAVNSQPKTAMYEVLDESRQILDGDLSGSFQLIALFILSEASRLQEEFVQPSLKDNYLASHVSSPAESFGSSAEIFESPGSIMAYAESPSRWGPALGLEGPIPNDITKMQNALSKFVRSLPAECTNPGRKVLGGVPPWRMDPMLVDSSFEDLAKLSDEVWGIEPQIVLLHTQIHAAFALIYQERSDYDPNAWAQAVKSSRSVVKILHIVAEIDFSRLGFFILVCWRIVAHVLLEEVKRLRTVGDEEEALHITIDIDLIVLAMKRIGEVYAIGNELVICQT</sequence>
<dbReference type="InterPro" id="IPR050815">
    <property type="entry name" value="TF_fung"/>
</dbReference>
<feature type="compositionally biased region" description="Pro residues" evidence="7">
    <location>
        <begin position="945"/>
        <end position="955"/>
    </location>
</feature>
<dbReference type="PANTHER" id="PTHR47338">
    <property type="entry name" value="ZN(II)2CYS6 TRANSCRIPTION FACTOR (EUROFUNG)-RELATED"/>
    <property type="match status" value="1"/>
</dbReference>
<evidence type="ECO:0000259" key="9">
    <source>
        <dbReference type="PROSITE" id="PS50879"/>
    </source>
</evidence>
<dbReference type="InterPro" id="IPR035979">
    <property type="entry name" value="RBD_domain_sf"/>
</dbReference>
<keyword evidence="5" id="KW-0539">Nucleus</keyword>
<dbReference type="GO" id="GO:0000981">
    <property type="term" value="F:DNA-binding transcription factor activity, RNA polymerase II-specific"/>
    <property type="evidence" value="ECO:0007669"/>
    <property type="project" value="InterPro"/>
</dbReference>
<dbReference type="InterPro" id="IPR036864">
    <property type="entry name" value="Zn2-C6_fun-type_DNA-bd_sf"/>
</dbReference>
<dbReference type="InterPro" id="IPR012337">
    <property type="entry name" value="RNaseH-like_sf"/>
</dbReference>
<feature type="region of interest" description="Disordered" evidence="7">
    <location>
        <begin position="611"/>
        <end position="1095"/>
    </location>
</feature>
<feature type="compositionally biased region" description="Polar residues" evidence="7">
    <location>
        <begin position="814"/>
        <end position="828"/>
    </location>
</feature>
<dbReference type="PROSITE" id="PS50102">
    <property type="entry name" value="RRM"/>
    <property type="match status" value="1"/>
</dbReference>
<dbReference type="GO" id="GO:0005634">
    <property type="term" value="C:nucleus"/>
    <property type="evidence" value="ECO:0007669"/>
    <property type="project" value="UniProtKB-SubCell"/>
</dbReference>
<feature type="compositionally biased region" description="Low complexity" evidence="7">
    <location>
        <begin position="794"/>
        <end position="812"/>
    </location>
</feature>
<dbReference type="GO" id="GO:0006351">
    <property type="term" value="P:DNA-templated transcription"/>
    <property type="evidence" value="ECO:0007669"/>
    <property type="project" value="InterPro"/>
</dbReference>
<dbReference type="CDD" id="cd09276">
    <property type="entry name" value="Rnase_HI_RT_non_LTR"/>
    <property type="match status" value="1"/>
</dbReference>
<feature type="compositionally biased region" description="Polar residues" evidence="7">
    <location>
        <begin position="132"/>
        <end position="149"/>
    </location>
</feature>
<dbReference type="Pfam" id="PF00075">
    <property type="entry name" value="RNase_H"/>
    <property type="match status" value="1"/>
</dbReference>
<evidence type="ECO:0000256" key="4">
    <source>
        <dbReference type="ARBA" id="ARBA00023163"/>
    </source>
</evidence>
<dbReference type="GO" id="GO:0003677">
    <property type="term" value="F:DNA binding"/>
    <property type="evidence" value="ECO:0007669"/>
    <property type="project" value="UniProtKB-KW"/>
</dbReference>
<evidence type="ECO:0000313" key="10">
    <source>
        <dbReference type="EMBL" id="CED83597.1"/>
    </source>
</evidence>
<keyword evidence="2" id="KW-0479">Metal-binding</keyword>
<feature type="compositionally biased region" description="Basic and acidic residues" evidence="7">
    <location>
        <begin position="623"/>
        <end position="634"/>
    </location>
</feature>
<feature type="compositionally biased region" description="Low complexity" evidence="7">
    <location>
        <begin position="1040"/>
        <end position="1057"/>
    </location>
</feature>
<evidence type="ECO:0000256" key="5">
    <source>
        <dbReference type="ARBA" id="ARBA00023242"/>
    </source>
</evidence>